<evidence type="ECO:0000256" key="3">
    <source>
        <dbReference type="ARBA" id="ARBA00023242"/>
    </source>
</evidence>
<dbReference type="PANTHER" id="PTHR15410:SF2">
    <property type="entry name" value="HIRA-INTERACTING PROTEIN 3"/>
    <property type="match status" value="1"/>
</dbReference>
<dbReference type="PANTHER" id="PTHR15410">
    <property type="entry name" value="HIRA-INTERACTING PROTEIN 3"/>
    <property type="match status" value="1"/>
</dbReference>
<organism evidence="6 7">
    <name type="scientific">Rhinolophus ferrumequinum</name>
    <name type="common">Greater horseshoe bat</name>
    <dbReference type="NCBI Taxonomy" id="59479"/>
    <lineage>
        <taxon>Eukaryota</taxon>
        <taxon>Metazoa</taxon>
        <taxon>Chordata</taxon>
        <taxon>Craniata</taxon>
        <taxon>Vertebrata</taxon>
        <taxon>Euteleostomi</taxon>
        <taxon>Mammalia</taxon>
        <taxon>Eutheria</taxon>
        <taxon>Laurasiatheria</taxon>
        <taxon>Chiroptera</taxon>
        <taxon>Yinpterochiroptera</taxon>
        <taxon>Rhinolophoidea</taxon>
        <taxon>Rhinolophidae</taxon>
        <taxon>Rhinolophinae</taxon>
        <taxon>Rhinolophus</taxon>
    </lineage>
</organism>
<comment type="subcellular location">
    <subcellularLocation>
        <location evidence="1">Nucleus</location>
    </subcellularLocation>
</comment>
<feature type="compositionally biased region" description="Basic residues" evidence="4">
    <location>
        <begin position="383"/>
        <end position="394"/>
    </location>
</feature>
<feature type="compositionally biased region" description="Basic and acidic residues" evidence="4">
    <location>
        <begin position="521"/>
        <end position="537"/>
    </location>
</feature>
<evidence type="ECO:0000256" key="1">
    <source>
        <dbReference type="ARBA" id="ARBA00004123"/>
    </source>
</evidence>
<dbReference type="GO" id="GO:0005634">
    <property type="term" value="C:nucleus"/>
    <property type="evidence" value="ECO:0007669"/>
    <property type="project" value="UniProtKB-SubCell"/>
</dbReference>
<feature type="compositionally biased region" description="Basic residues" evidence="4">
    <location>
        <begin position="317"/>
        <end position="329"/>
    </location>
</feature>
<dbReference type="EMBL" id="JACAGC010000030">
    <property type="protein sequence ID" value="KAF6271457.1"/>
    <property type="molecule type" value="Genomic_DNA"/>
</dbReference>
<feature type="region of interest" description="Disordered" evidence="4">
    <location>
        <begin position="520"/>
        <end position="554"/>
    </location>
</feature>
<gene>
    <name evidence="6" type="ORF">mRhiFer1_006354</name>
</gene>
<evidence type="ECO:0000313" key="6">
    <source>
        <dbReference type="EMBL" id="KAF6271457.1"/>
    </source>
</evidence>
<dbReference type="AlphaFoldDB" id="A0A7J7R5Z0"/>
<accession>A0A7J7R5Z0</accession>
<keyword evidence="2" id="KW-0143">Chaperone</keyword>
<dbReference type="Proteomes" id="UP000585614">
    <property type="component" value="Unassembled WGS sequence"/>
</dbReference>
<keyword evidence="3" id="KW-0539">Nucleus</keyword>
<reference evidence="6 7" key="1">
    <citation type="journal article" date="2020" name="Nature">
        <title>Six reference-quality genomes reveal evolution of bat adaptations.</title>
        <authorList>
            <person name="Jebb D."/>
            <person name="Huang Z."/>
            <person name="Pippel M."/>
            <person name="Hughes G.M."/>
            <person name="Lavrichenko K."/>
            <person name="Devanna P."/>
            <person name="Winkler S."/>
            <person name="Jermiin L.S."/>
            <person name="Skirmuntt E.C."/>
            <person name="Katzourakis A."/>
            <person name="Burkitt-Gray L."/>
            <person name="Ray D.A."/>
            <person name="Sullivan K.A.M."/>
            <person name="Roscito J.G."/>
            <person name="Kirilenko B.M."/>
            <person name="Davalos L.M."/>
            <person name="Corthals A.P."/>
            <person name="Power M.L."/>
            <person name="Jones G."/>
            <person name="Ransome R.D."/>
            <person name="Dechmann D.K.N."/>
            <person name="Locatelli A.G."/>
            <person name="Puechmaille S.J."/>
            <person name="Fedrigo O."/>
            <person name="Jarvis E.D."/>
            <person name="Hiller M."/>
            <person name="Vernes S.C."/>
            <person name="Myers E.W."/>
            <person name="Teeling E.C."/>
        </authorList>
    </citation>
    <scope>NUCLEOTIDE SEQUENCE [LARGE SCALE GENOMIC DNA]</scope>
    <source>
        <strain evidence="6">MRhiFer1</strain>
        <tissue evidence="6">Lung</tissue>
    </source>
</reference>
<evidence type="ECO:0000256" key="4">
    <source>
        <dbReference type="SAM" id="MobiDB-lite"/>
    </source>
</evidence>
<proteinExistence type="predicted"/>
<feature type="compositionally biased region" description="Basic residues" evidence="4">
    <location>
        <begin position="72"/>
        <end position="84"/>
    </location>
</feature>
<dbReference type="SMART" id="SM01082">
    <property type="entry name" value="CHZ"/>
    <property type="match status" value="1"/>
</dbReference>
<sequence length="554" mass="61672">MAREEEMQEFTRSFFRGRPDLSQLTHSIVRRRFLAHAGRDHLEPEEKQALKRLVEEELLKMQVDEEGVKEKGLRRRAKKAKRAHTTPCSDPQRKRPRFNSESEPSSAASSPDCFGPPAKNGMAAAVILAKESPKRASKKAVESSEEEEQQRDLTAKIGLEKEAVEKRGEEEEEGSAGTGKVWKEESSEEEDEEKESKGRTRRKPVTKNKQAPGVASRSRRQSTEESEGSEEEPAQRTGSKGAESHQESEEESEEEKTQAKKKENRQEASAWEERSAKRRSRAARMQGDCGDGEGEEEKAAAGSGDDSEGDDQPLGQRKSKDRTKWKRDKRQSGSSEDEEDRGRRLKPAAKGTGKTASGEASDSERALSDSEAGGSSQGDRKSHLSRKSSKRSRTRSSSSSADSSPERRGRKARGSGRRSEDHPAVMRLKRYIRACGAHRNYKKLLGSCCSHKERLSVLRAELEALGMKGNPSLEKCRALKVQREEAAEVAALDVSNIISGSGRPRRCTAWNPSEAVTPGELYRRTLDSDEERPHRPPPDWSHMRGIISSDGDSN</sequence>
<feature type="region of interest" description="Disordered" evidence="4">
    <location>
        <begin position="61"/>
        <end position="425"/>
    </location>
</feature>
<feature type="domain" description="Histone chaperone" evidence="5">
    <location>
        <begin position="483"/>
        <end position="519"/>
    </location>
</feature>
<feature type="compositionally biased region" description="Low complexity" evidence="4">
    <location>
        <begin position="101"/>
        <end position="111"/>
    </location>
</feature>
<dbReference type="Pfam" id="PF09649">
    <property type="entry name" value="CHZ"/>
    <property type="match status" value="1"/>
</dbReference>
<feature type="compositionally biased region" description="Basic and acidic residues" evidence="4">
    <location>
        <begin position="61"/>
        <end position="71"/>
    </location>
</feature>
<name>A0A7J7R5Z0_RHIFE</name>
<protein>
    <submittedName>
        <fullName evidence="6">HIRA interacting protein 3</fullName>
    </submittedName>
</protein>
<evidence type="ECO:0000259" key="5">
    <source>
        <dbReference type="SMART" id="SM01082"/>
    </source>
</evidence>
<evidence type="ECO:0000256" key="2">
    <source>
        <dbReference type="ARBA" id="ARBA00023186"/>
    </source>
</evidence>
<feature type="compositionally biased region" description="Basic and acidic residues" evidence="4">
    <location>
        <begin position="255"/>
        <end position="275"/>
    </location>
</feature>
<feature type="compositionally biased region" description="Basic and acidic residues" evidence="4">
    <location>
        <begin position="131"/>
        <end position="142"/>
    </location>
</feature>
<dbReference type="InterPro" id="IPR037647">
    <property type="entry name" value="HIRIP3"/>
</dbReference>
<comment type="caution">
    <text evidence="6">The sequence shown here is derived from an EMBL/GenBank/DDBJ whole genome shotgun (WGS) entry which is preliminary data.</text>
</comment>
<feature type="compositionally biased region" description="Basic and acidic residues" evidence="4">
    <location>
        <begin position="150"/>
        <end position="169"/>
    </location>
</feature>
<dbReference type="InterPro" id="IPR019098">
    <property type="entry name" value="Histone_chaperone_domain_CHZ"/>
</dbReference>
<evidence type="ECO:0000313" key="7">
    <source>
        <dbReference type="Proteomes" id="UP000585614"/>
    </source>
</evidence>